<dbReference type="AlphaFoldDB" id="A0A2R6W3I8"/>
<proteinExistence type="predicted"/>
<organism evidence="2 3">
    <name type="scientific">Marchantia polymorpha</name>
    <name type="common">Common liverwort</name>
    <name type="synonym">Marchantia aquatica</name>
    <dbReference type="NCBI Taxonomy" id="3197"/>
    <lineage>
        <taxon>Eukaryota</taxon>
        <taxon>Viridiplantae</taxon>
        <taxon>Streptophyta</taxon>
        <taxon>Embryophyta</taxon>
        <taxon>Marchantiophyta</taxon>
        <taxon>Marchantiopsida</taxon>
        <taxon>Marchantiidae</taxon>
        <taxon>Marchantiales</taxon>
        <taxon>Marchantiaceae</taxon>
        <taxon>Marchantia</taxon>
    </lineage>
</organism>
<dbReference type="OrthoDB" id="1971934at2759"/>
<reference evidence="3" key="1">
    <citation type="journal article" date="2017" name="Cell">
        <title>Insights into land plant evolution garnered from the Marchantia polymorpha genome.</title>
        <authorList>
            <person name="Bowman J.L."/>
            <person name="Kohchi T."/>
            <person name="Yamato K.T."/>
            <person name="Jenkins J."/>
            <person name="Shu S."/>
            <person name="Ishizaki K."/>
            <person name="Yamaoka S."/>
            <person name="Nishihama R."/>
            <person name="Nakamura Y."/>
            <person name="Berger F."/>
            <person name="Adam C."/>
            <person name="Aki S.S."/>
            <person name="Althoff F."/>
            <person name="Araki T."/>
            <person name="Arteaga-Vazquez M.A."/>
            <person name="Balasubrmanian S."/>
            <person name="Barry K."/>
            <person name="Bauer D."/>
            <person name="Boehm C.R."/>
            <person name="Briginshaw L."/>
            <person name="Caballero-Perez J."/>
            <person name="Catarino B."/>
            <person name="Chen F."/>
            <person name="Chiyoda S."/>
            <person name="Chovatia M."/>
            <person name="Davies K.M."/>
            <person name="Delmans M."/>
            <person name="Demura T."/>
            <person name="Dierschke T."/>
            <person name="Dolan L."/>
            <person name="Dorantes-Acosta A.E."/>
            <person name="Eklund D.M."/>
            <person name="Florent S.N."/>
            <person name="Flores-Sandoval E."/>
            <person name="Fujiyama A."/>
            <person name="Fukuzawa H."/>
            <person name="Galik B."/>
            <person name="Grimanelli D."/>
            <person name="Grimwood J."/>
            <person name="Grossniklaus U."/>
            <person name="Hamada T."/>
            <person name="Haseloff J."/>
            <person name="Hetherington A.J."/>
            <person name="Higo A."/>
            <person name="Hirakawa Y."/>
            <person name="Hundley H.N."/>
            <person name="Ikeda Y."/>
            <person name="Inoue K."/>
            <person name="Inoue S.I."/>
            <person name="Ishida S."/>
            <person name="Jia Q."/>
            <person name="Kakita M."/>
            <person name="Kanazawa T."/>
            <person name="Kawai Y."/>
            <person name="Kawashima T."/>
            <person name="Kennedy M."/>
            <person name="Kinose K."/>
            <person name="Kinoshita T."/>
            <person name="Kohara Y."/>
            <person name="Koide E."/>
            <person name="Komatsu K."/>
            <person name="Kopischke S."/>
            <person name="Kubo M."/>
            <person name="Kyozuka J."/>
            <person name="Lagercrantz U."/>
            <person name="Lin S.S."/>
            <person name="Lindquist E."/>
            <person name="Lipzen A.M."/>
            <person name="Lu C.W."/>
            <person name="De Luna E."/>
            <person name="Martienssen R.A."/>
            <person name="Minamino N."/>
            <person name="Mizutani M."/>
            <person name="Mizutani M."/>
            <person name="Mochizuki N."/>
            <person name="Monte I."/>
            <person name="Mosher R."/>
            <person name="Nagasaki H."/>
            <person name="Nakagami H."/>
            <person name="Naramoto S."/>
            <person name="Nishitani K."/>
            <person name="Ohtani M."/>
            <person name="Okamoto T."/>
            <person name="Okumura M."/>
            <person name="Phillips J."/>
            <person name="Pollak B."/>
            <person name="Reinders A."/>
            <person name="Rovekamp M."/>
            <person name="Sano R."/>
            <person name="Sawa S."/>
            <person name="Schmid M.W."/>
            <person name="Shirakawa M."/>
            <person name="Solano R."/>
            <person name="Spunde A."/>
            <person name="Suetsugu N."/>
            <person name="Sugano S."/>
            <person name="Sugiyama A."/>
            <person name="Sun R."/>
            <person name="Suzuki Y."/>
            <person name="Takenaka M."/>
            <person name="Takezawa D."/>
            <person name="Tomogane H."/>
            <person name="Tsuzuki M."/>
            <person name="Ueda T."/>
            <person name="Umeda M."/>
            <person name="Ward J.M."/>
            <person name="Watanabe Y."/>
            <person name="Yazaki K."/>
            <person name="Yokoyama R."/>
            <person name="Yoshitake Y."/>
            <person name="Yotsui I."/>
            <person name="Zachgo S."/>
            <person name="Schmutz J."/>
        </authorList>
    </citation>
    <scope>NUCLEOTIDE SEQUENCE [LARGE SCALE GENOMIC DNA]</scope>
    <source>
        <strain evidence="3">Tak-1</strain>
    </source>
</reference>
<name>A0A2R6W3I8_MARPO</name>
<keyword evidence="3" id="KW-1185">Reference proteome</keyword>
<protein>
    <submittedName>
        <fullName evidence="2">Uncharacterized protein</fullName>
    </submittedName>
</protein>
<dbReference type="EMBL" id="KZ772834">
    <property type="protein sequence ID" value="PTQ28416.1"/>
    <property type="molecule type" value="Genomic_DNA"/>
</dbReference>
<keyword evidence="1" id="KW-0472">Membrane</keyword>
<gene>
    <name evidence="2" type="ORF">MARPO_0164s0012</name>
</gene>
<evidence type="ECO:0000313" key="2">
    <source>
        <dbReference type="EMBL" id="PTQ28416.1"/>
    </source>
</evidence>
<sequence length="275" mass="31917">MMVVQVFLLNIFFITLLFIVHFVNLDHISTELLQPSNEWTVAFDTRASFDIDCANVLVWRTSDCAQQRWLWSASCEWPRAASSDVSTTSRQQTLTSTILLISVLRCCRMVKSFKLRKVSLCSLDKLSRRSSNRGFVRKAKVCAGEKIVLMQWQIIAYILCLRSLGRSTLTSFDMISIGSWHIVVRIQFRRLAASRTMRLFDAFSKKNKLLDNELYNREFFHQIHAQIVQRMRHRPARHNVYDLLALNVCDALQGQADHDELLQVAHNFNHNVLVL</sequence>
<keyword evidence="1" id="KW-0812">Transmembrane</keyword>
<accession>A0A2R6W3I8</accession>
<keyword evidence="1" id="KW-1133">Transmembrane helix</keyword>
<feature type="transmembrane region" description="Helical" evidence="1">
    <location>
        <begin position="6"/>
        <end position="25"/>
    </location>
</feature>
<evidence type="ECO:0000256" key="1">
    <source>
        <dbReference type="SAM" id="Phobius"/>
    </source>
</evidence>
<dbReference type="Proteomes" id="UP000244005">
    <property type="component" value="Unassembled WGS sequence"/>
</dbReference>
<evidence type="ECO:0000313" key="3">
    <source>
        <dbReference type="Proteomes" id="UP000244005"/>
    </source>
</evidence>